<sequence>LSVFVTRLQVASRYVLFASSSLSMNAQLTPGLLLIGYAYSISQWRKMIKYTEDSPTSWRNALGRRRSPPKRKKPGSVGRRKSLFLLHGREMEKNRPNGVSTSRMRYNGGRGWLLSEQAPFLNLLPAEIILSDMKDQELLGTILVGVRRHAYSHLVKYLNIRPGPLLIGNDFIPLPPNQLATDQARGLTIFTNKTYLGCKSVLRND</sequence>
<protein>
    <submittedName>
        <fullName evidence="1">Uncharacterized protein</fullName>
    </submittedName>
</protein>
<name>A0AAV5UG52_9BILA</name>
<feature type="non-terminal residue" evidence="1">
    <location>
        <position position="1"/>
    </location>
</feature>
<evidence type="ECO:0000313" key="2">
    <source>
        <dbReference type="Proteomes" id="UP001432027"/>
    </source>
</evidence>
<feature type="non-terminal residue" evidence="1">
    <location>
        <position position="205"/>
    </location>
</feature>
<accession>A0AAV5UG52</accession>
<reference evidence="1" key="1">
    <citation type="submission" date="2023-10" db="EMBL/GenBank/DDBJ databases">
        <title>Genome assembly of Pristionchus species.</title>
        <authorList>
            <person name="Yoshida K."/>
            <person name="Sommer R.J."/>
        </authorList>
    </citation>
    <scope>NUCLEOTIDE SEQUENCE</scope>
    <source>
        <strain evidence="1">RS0144</strain>
    </source>
</reference>
<dbReference type="Proteomes" id="UP001432027">
    <property type="component" value="Unassembled WGS sequence"/>
</dbReference>
<dbReference type="EMBL" id="BTSX01000006">
    <property type="protein sequence ID" value="GMT05010.1"/>
    <property type="molecule type" value="Genomic_DNA"/>
</dbReference>
<organism evidence="1 2">
    <name type="scientific">Pristionchus entomophagus</name>
    <dbReference type="NCBI Taxonomy" id="358040"/>
    <lineage>
        <taxon>Eukaryota</taxon>
        <taxon>Metazoa</taxon>
        <taxon>Ecdysozoa</taxon>
        <taxon>Nematoda</taxon>
        <taxon>Chromadorea</taxon>
        <taxon>Rhabditida</taxon>
        <taxon>Rhabditina</taxon>
        <taxon>Diplogasteromorpha</taxon>
        <taxon>Diplogasteroidea</taxon>
        <taxon>Neodiplogasteridae</taxon>
        <taxon>Pristionchus</taxon>
    </lineage>
</organism>
<keyword evidence="2" id="KW-1185">Reference proteome</keyword>
<evidence type="ECO:0000313" key="1">
    <source>
        <dbReference type="EMBL" id="GMT05010.1"/>
    </source>
</evidence>
<dbReference type="AlphaFoldDB" id="A0AAV5UG52"/>
<proteinExistence type="predicted"/>
<gene>
    <name evidence="1" type="ORF">PENTCL1PPCAC_27184</name>
</gene>
<comment type="caution">
    <text evidence="1">The sequence shown here is derived from an EMBL/GenBank/DDBJ whole genome shotgun (WGS) entry which is preliminary data.</text>
</comment>